<feature type="compositionally biased region" description="Basic and acidic residues" evidence="3">
    <location>
        <begin position="321"/>
        <end position="330"/>
    </location>
</feature>
<feature type="compositionally biased region" description="Polar residues" evidence="3">
    <location>
        <begin position="228"/>
        <end position="241"/>
    </location>
</feature>
<reference evidence="5" key="2">
    <citation type="journal article" date="2014" name="PLoS Genet.">
        <title>Signature gene expression reveals novel clues to the molecular mechanisms of dimorphic transition in Penicillium marneffei.</title>
        <authorList>
            <person name="Yang E."/>
            <person name="Wang G."/>
            <person name="Cai J."/>
            <person name="Woo P.C."/>
            <person name="Lau S.K."/>
            <person name="Yuen K.-Y."/>
            <person name="Chow W.-N."/>
            <person name="Lin X."/>
        </authorList>
    </citation>
    <scope>NUCLEOTIDE SEQUENCE</scope>
    <source>
        <strain evidence="5">PM1</strain>
    </source>
</reference>
<feature type="compositionally biased region" description="Basic and acidic residues" evidence="3">
    <location>
        <begin position="167"/>
        <end position="191"/>
    </location>
</feature>
<evidence type="ECO:0000313" key="5">
    <source>
        <dbReference type="EMBL" id="KFX45838.1"/>
    </source>
</evidence>
<feature type="compositionally biased region" description="Acidic residues" evidence="3">
    <location>
        <begin position="264"/>
        <end position="282"/>
    </location>
</feature>
<keyword evidence="4" id="KW-0472">Membrane</keyword>
<evidence type="ECO:0000256" key="1">
    <source>
        <dbReference type="ARBA" id="ARBA00006461"/>
    </source>
</evidence>
<protein>
    <submittedName>
        <fullName evidence="5">Protein SPT2 like</fullName>
    </submittedName>
</protein>
<dbReference type="InterPro" id="IPR013256">
    <property type="entry name" value="Chromatin_SPT2"/>
</dbReference>
<feature type="region of interest" description="Disordered" evidence="3">
    <location>
        <begin position="36"/>
        <end position="293"/>
    </location>
</feature>
<keyword evidence="4" id="KW-1133">Transmembrane helix</keyword>
<dbReference type="EMBL" id="JPOX01000021">
    <property type="protein sequence ID" value="KFX45838.1"/>
    <property type="molecule type" value="Genomic_DNA"/>
</dbReference>
<dbReference type="eggNOG" id="ENOG502SCZV">
    <property type="taxonomic scope" value="Eukaryota"/>
</dbReference>
<feature type="compositionally biased region" description="Low complexity" evidence="3">
    <location>
        <begin position="65"/>
        <end position="82"/>
    </location>
</feature>
<dbReference type="SMART" id="SM00784">
    <property type="entry name" value="SPT2"/>
    <property type="match status" value="1"/>
</dbReference>
<evidence type="ECO:0000256" key="3">
    <source>
        <dbReference type="SAM" id="MobiDB-lite"/>
    </source>
</evidence>
<evidence type="ECO:0000256" key="4">
    <source>
        <dbReference type="SAM" id="Phobius"/>
    </source>
</evidence>
<feature type="compositionally biased region" description="Pro residues" evidence="3">
    <location>
        <begin position="125"/>
        <end position="137"/>
    </location>
</feature>
<feature type="region of interest" description="Disordered" evidence="3">
    <location>
        <begin position="321"/>
        <end position="340"/>
    </location>
</feature>
<feature type="compositionally biased region" description="Basic and acidic residues" evidence="3">
    <location>
        <begin position="206"/>
        <end position="227"/>
    </location>
</feature>
<organism evidence="5">
    <name type="scientific">Talaromyces marneffei PM1</name>
    <dbReference type="NCBI Taxonomy" id="1077442"/>
    <lineage>
        <taxon>Eukaryota</taxon>
        <taxon>Fungi</taxon>
        <taxon>Dikarya</taxon>
        <taxon>Ascomycota</taxon>
        <taxon>Pezizomycotina</taxon>
        <taxon>Eurotiomycetes</taxon>
        <taxon>Eurotiomycetidae</taxon>
        <taxon>Eurotiales</taxon>
        <taxon>Trichocomaceae</taxon>
        <taxon>Talaromyces</taxon>
        <taxon>Talaromyces sect. Talaromyces</taxon>
    </lineage>
</organism>
<dbReference type="AlphaFoldDB" id="A0A093XKS4"/>
<feature type="compositionally biased region" description="Basic residues" evidence="3">
    <location>
        <begin position="247"/>
        <end position="258"/>
    </location>
</feature>
<feature type="compositionally biased region" description="Low complexity" evidence="3">
    <location>
        <begin position="47"/>
        <end position="56"/>
    </location>
</feature>
<dbReference type="HOGENOM" id="CLU_068909_0_0_1"/>
<keyword evidence="2" id="KW-0175">Coiled coil</keyword>
<dbReference type="Pfam" id="PF08243">
    <property type="entry name" value="SPT2"/>
    <property type="match status" value="1"/>
</dbReference>
<comment type="caution">
    <text evidence="5">The sequence shown here is derived from an EMBL/GenBank/DDBJ whole genome shotgun (WGS) entry which is preliminary data.</text>
</comment>
<feature type="transmembrane region" description="Helical" evidence="4">
    <location>
        <begin position="12"/>
        <end position="33"/>
    </location>
</feature>
<proteinExistence type="inferred from homology"/>
<reference key="1">
    <citation type="journal article" date="2014" name="PLoS Genet.">
        <title>Signature Gene Expression Reveals Novel Clues to the Molecular Mechanisms of Dimorphic Transition in Penicillium marneffei.</title>
        <authorList>
            <person name="Yang E."/>
            <person name="Wang G."/>
            <person name="Cai J."/>
            <person name="Woo P.C."/>
            <person name="Lau S.K."/>
            <person name="Yuen K.-Y."/>
            <person name="Chow W.-N."/>
            <person name="Lin X."/>
        </authorList>
    </citation>
    <scope>NUCLEOTIDE SEQUENCE [LARGE SCALE GENOMIC DNA]</scope>
    <source>
        <strain>PM1</strain>
    </source>
</reference>
<keyword evidence="4" id="KW-0812">Transmembrane</keyword>
<comment type="similarity">
    <text evidence="1">Belongs to the SPT2 family.</text>
</comment>
<sequence length="340" mass="37106">MKFALDRLRNPQLQPIIIIIIIMSFLSSVLSSIETGTPASLPPTTPRPSTSALSATVTKSEPRKSTPSAPTSNRPTSSNPSAGIKRKAEEPIRRPEKPSSTANGNDVKARPKAPLPVRPVVAKKPTPPAAPAKPPPKGSFADLMAKAKAVQKEAPKVGVLKHQAALPKEKISKSEMKRRMEAKAKGKEAARSGKRPGVSPAPNTGKKIEGKPGIDVSAKKREPEENTYKGTSRSAQPSYKGTANLPAKHKNAARRRAPRRDEYLGTDEEDEGDFYDDYDDYYSDASSDMEAGYGDMEREEYAALRAAQREDEEDIRMEAEAKRAKMERKQKLAALARAKR</sequence>
<gene>
    <name evidence="5" type="ORF">GQ26_0210500</name>
</gene>
<accession>A0A093XKS4</accession>
<evidence type="ECO:0000256" key="2">
    <source>
        <dbReference type="ARBA" id="ARBA00023054"/>
    </source>
</evidence>
<name>A0A093XKS4_TALMA</name>
<feature type="compositionally biased region" description="Basic and acidic residues" evidence="3">
    <location>
        <begin position="86"/>
        <end position="97"/>
    </location>
</feature>